<accession>A0A8J6CKF4</accession>
<dbReference type="OrthoDB" id="496822at2759"/>
<dbReference type="EMBL" id="JAGTXO010000001">
    <property type="protein sequence ID" value="KAG8471023.1"/>
    <property type="molecule type" value="Genomic_DNA"/>
</dbReference>
<gene>
    <name evidence="1" type="ORF">KFE25_009444</name>
</gene>
<reference evidence="1" key="1">
    <citation type="submission" date="2021-05" db="EMBL/GenBank/DDBJ databases">
        <title>The genome of the haptophyte Pavlova lutheri (Diacronema luteri, Pavlovales) - a model for lipid biosynthesis in eukaryotic algae.</title>
        <authorList>
            <person name="Hulatt C.J."/>
            <person name="Posewitz M.C."/>
        </authorList>
    </citation>
    <scope>NUCLEOTIDE SEQUENCE</scope>
    <source>
        <strain evidence="1">NIVA-4/92</strain>
    </source>
</reference>
<comment type="caution">
    <text evidence="1">The sequence shown here is derived from an EMBL/GenBank/DDBJ whole genome shotgun (WGS) entry which is preliminary data.</text>
</comment>
<name>A0A8J6CKF4_DIALT</name>
<sequence length="96" mass="10018">MIQLGKANGAARAELARVRDAVEAKLPASGEWADVAVMVNQIECKEPGCAPIETVISLLVIGAPRKAKVFKPVAEVTEADVDAVVLELLRIGAPAS</sequence>
<organism evidence="1 2">
    <name type="scientific">Diacronema lutheri</name>
    <name type="common">Unicellular marine alga</name>
    <name type="synonym">Monochrysis lutheri</name>
    <dbReference type="NCBI Taxonomy" id="2081491"/>
    <lineage>
        <taxon>Eukaryota</taxon>
        <taxon>Haptista</taxon>
        <taxon>Haptophyta</taxon>
        <taxon>Pavlovophyceae</taxon>
        <taxon>Pavlovales</taxon>
        <taxon>Pavlovaceae</taxon>
        <taxon>Diacronema</taxon>
    </lineage>
</organism>
<evidence type="ECO:0000313" key="2">
    <source>
        <dbReference type="Proteomes" id="UP000751190"/>
    </source>
</evidence>
<evidence type="ECO:0000313" key="1">
    <source>
        <dbReference type="EMBL" id="KAG8471023.1"/>
    </source>
</evidence>
<protein>
    <submittedName>
        <fullName evidence="1">Uncharacterized protein</fullName>
    </submittedName>
</protein>
<dbReference type="AlphaFoldDB" id="A0A8J6CKF4"/>
<dbReference type="Proteomes" id="UP000751190">
    <property type="component" value="Unassembled WGS sequence"/>
</dbReference>
<keyword evidence="2" id="KW-1185">Reference proteome</keyword>
<dbReference type="OMA" id="ADVSICE"/>
<proteinExistence type="predicted"/>